<evidence type="ECO:0000313" key="3">
    <source>
        <dbReference type="Proteomes" id="UP001272773"/>
    </source>
</evidence>
<gene>
    <name evidence="2" type="ORF">SIL79_13245</name>
</gene>
<keyword evidence="1" id="KW-0812">Transmembrane</keyword>
<feature type="transmembrane region" description="Helical" evidence="1">
    <location>
        <begin position="69"/>
        <end position="87"/>
    </location>
</feature>
<feature type="transmembrane region" description="Helical" evidence="1">
    <location>
        <begin position="99"/>
        <end position="118"/>
    </location>
</feature>
<feature type="transmembrane region" description="Helical" evidence="1">
    <location>
        <begin position="303"/>
        <end position="323"/>
    </location>
</feature>
<name>A0ABU4QF96_9GAMM</name>
<accession>A0ABU4QF96</accession>
<feature type="transmembrane region" description="Helical" evidence="1">
    <location>
        <begin position="335"/>
        <end position="360"/>
    </location>
</feature>
<dbReference type="RefSeq" id="WP_319619337.1">
    <property type="nucleotide sequence ID" value="NZ_JAWXXR010000001.1"/>
</dbReference>
<evidence type="ECO:0008006" key="4">
    <source>
        <dbReference type="Google" id="ProtNLM"/>
    </source>
</evidence>
<evidence type="ECO:0000313" key="2">
    <source>
        <dbReference type="EMBL" id="MDX6017288.1"/>
    </source>
</evidence>
<dbReference type="Proteomes" id="UP001272773">
    <property type="component" value="Unassembled WGS sequence"/>
</dbReference>
<protein>
    <recommendedName>
        <fullName evidence="4">Wzy</fullName>
    </recommendedName>
</protein>
<dbReference type="GeneID" id="88624491"/>
<dbReference type="EMBL" id="JAWXXR010000001">
    <property type="protein sequence ID" value="MDX6017288.1"/>
    <property type="molecule type" value="Genomic_DNA"/>
</dbReference>
<proteinExistence type="predicted"/>
<organism evidence="2 3">
    <name type="scientific">Shewanella indica</name>
    <dbReference type="NCBI Taxonomy" id="768528"/>
    <lineage>
        <taxon>Bacteria</taxon>
        <taxon>Pseudomonadati</taxon>
        <taxon>Pseudomonadota</taxon>
        <taxon>Gammaproteobacteria</taxon>
        <taxon>Alteromonadales</taxon>
        <taxon>Shewanellaceae</taxon>
        <taxon>Shewanella</taxon>
    </lineage>
</organism>
<keyword evidence="3" id="KW-1185">Reference proteome</keyword>
<comment type="caution">
    <text evidence="2">The sequence shown here is derived from an EMBL/GenBank/DDBJ whole genome shotgun (WGS) entry which is preliminary data.</text>
</comment>
<feature type="transmembrane region" description="Helical" evidence="1">
    <location>
        <begin position="6"/>
        <end position="30"/>
    </location>
</feature>
<reference evidence="2 3" key="1">
    <citation type="submission" date="2023-11" db="EMBL/GenBank/DDBJ databases">
        <title>MicrobeMod: A computational toolkit for identifying prokaryotic methylation and restriction-modification with nanopore sequencing.</title>
        <authorList>
            <person name="Crits-Christoph A."/>
            <person name="Kang S.C."/>
            <person name="Lee H."/>
            <person name="Ostrov N."/>
        </authorList>
    </citation>
    <scope>NUCLEOTIDE SEQUENCE [LARGE SCALE GENOMIC DNA]</scope>
    <source>
        <strain evidence="2 3">ATCC BAA-2732</strain>
    </source>
</reference>
<keyword evidence="1" id="KW-1133">Transmembrane helix</keyword>
<keyword evidence="1" id="KW-0472">Membrane</keyword>
<evidence type="ECO:0000256" key="1">
    <source>
        <dbReference type="SAM" id="Phobius"/>
    </source>
</evidence>
<feature type="transmembrane region" description="Helical" evidence="1">
    <location>
        <begin position="225"/>
        <end position="246"/>
    </location>
</feature>
<sequence length="380" mass="42995">MKLALLLIFLSPTNMFGYFVQSFLLVVFVVRKICSKGLNFDSFQLGSAYVWAFLCVLSISIGTSIGLDIAFSSYLLFIFVFFSIVLFPFDIKFSSISNSLLVIAYLILFSQLTIAFRIEPFSEFLLNIYSNDEHLIKEFIQSAGMSQLSWIRFGGIFINPNQCAKAYTLILGLHFAISKYDTKPKSAVHFFLICFIGLLLTGSRTGMGIAVLMMMFSNGVSLIRLLILSTPLIIVFSIAVIMNLRFVDLDTLLLSFGEKNIVITEYLFYINDISKAALIFGTGDVSRIEYDFGMRLNSFDSELGYLLQGFGLVSLVIIFFFIWSSFRAVRGSSRVFLINLLWLSSSTILVNFRFGFLYFICLSIIHTVQLHNNQLGRRDA</sequence>
<feature type="transmembrane region" description="Helical" evidence="1">
    <location>
        <begin position="42"/>
        <end position="63"/>
    </location>
</feature>
<feature type="transmembrane region" description="Helical" evidence="1">
    <location>
        <begin position="188"/>
        <end position="213"/>
    </location>
</feature>